<gene>
    <name evidence="4" type="ORF">SCFA_2380005</name>
</gene>
<dbReference type="GO" id="GO:0005975">
    <property type="term" value="P:carbohydrate metabolic process"/>
    <property type="evidence" value="ECO:0007669"/>
    <property type="project" value="InterPro"/>
</dbReference>
<dbReference type="InterPro" id="IPR046348">
    <property type="entry name" value="SIS_dom_sf"/>
</dbReference>
<dbReference type="NCBIfam" id="NF006423">
    <property type="entry name" value="PRK08674.1-2"/>
    <property type="match status" value="1"/>
</dbReference>
<accession>A0A485LYL4</accession>
<evidence type="ECO:0000259" key="3">
    <source>
        <dbReference type="PROSITE" id="PS51464"/>
    </source>
</evidence>
<dbReference type="NCBIfam" id="NF006426">
    <property type="entry name" value="PRK08674.1-6"/>
    <property type="match status" value="1"/>
</dbReference>
<organism evidence="4">
    <name type="scientific">anaerobic digester metagenome</name>
    <dbReference type="NCBI Taxonomy" id="1263854"/>
    <lineage>
        <taxon>unclassified sequences</taxon>
        <taxon>metagenomes</taxon>
        <taxon>ecological metagenomes</taxon>
    </lineage>
</organism>
<feature type="domain" description="SIS" evidence="3">
    <location>
        <begin position="44"/>
        <end position="174"/>
    </location>
</feature>
<dbReference type="Pfam" id="PF01380">
    <property type="entry name" value="SIS"/>
    <property type="match status" value="1"/>
</dbReference>
<dbReference type="Pfam" id="PF10432">
    <property type="entry name" value="bact-PGI_C"/>
    <property type="match status" value="1"/>
</dbReference>
<keyword evidence="2 4" id="KW-0413">Isomerase</keyword>
<dbReference type="InterPro" id="IPR001347">
    <property type="entry name" value="SIS_dom"/>
</dbReference>
<evidence type="ECO:0000313" key="4">
    <source>
        <dbReference type="EMBL" id="VFU13980.1"/>
    </source>
</evidence>
<proteinExistence type="inferred from homology"/>
<name>A0A485LYL4_9ZZZZ</name>
<dbReference type="InterPro" id="IPR035484">
    <property type="entry name" value="SIS_PGI/PMI_1"/>
</dbReference>
<dbReference type="PROSITE" id="PS51464">
    <property type="entry name" value="SIS"/>
    <property type="match status" value="1"/>
</dbReference>
<comment type="similarity">
    <text evidence="1">Belongs to the PGI/PMI family.</text>
</comment>
<protein>
    <submittedName>
        <fullName evidence="4">Bifunctional phosphoglucose/phosphomannose isomerase</fullName>
    </submittedName>
</protein>
<dbReference type="Gene3D" id="3.40.50.10490">
    <property type="entry name" value="Glucose-6-phosphate isomerase like protein, domain 1"/>
    <property type="match status" value="2"/>
</dbReference>
<dbReference type="InterPro" id="IPR019490">
    <property type="entry name" value="Glu6P/Mann6P_isomerase_C"/>
</dbReference>
<dbReference type="GO" id="GO:0097367">
    <property type="term" value="F:carbohydrate derivative binding"/>
    <property type="evidence" value="ECO:0007669"/>
    <property type="project" value="InterPro"/>
</dbReference>
<dbReference type="NCBIfam" id="TIGR02128">
    <property type="entry name" value="G6PI_arch"/>
    <property type="match status" value="1"/>
</dbReference>
<evidence type="ECO:0000256" key="1">
    <source>
        <dbReference type="ARBA" id="ARBA00010523"/>
    </source>
</evidence>
<dbReference type="GO" id="GO:1901135">
    <property type="term" value="P:carbohydrate derivative metabolic process"/>
    <property type="evidence" value="ECO:0007669"/>
    <property type="project" value="InterPro"/>
</dbReference>
<sequence>MNAVKDLNCPEELCKLDTTGMFEALMGLPAQCGQACWDLAGHVELPEIEAVSNIVVTGLGGSAIGGDLLRVYTAGRMAVPVIVNRDYVLPEFVGPDTLVFAVSYSGNTEETLSAYEEARLRGASVVAVTTGGRLGELAGRDGVPLIGVPGGISPRAATGFLFIPTLRVLQRLGLLPDNVDEISEMIDYIRILQGKLAPEAPEEENQAKQLAQKLFNRIPVIWGSSGTTEVVAQRWKGQINENAKAPAYWNVLPELNHNEIVGFQFPKELLKKLHVVILRDERDHPRVHKRIEITREVIRDVVDGCTEVWASGEGVLSRLFSLIYTGDYTSVYLAALYGIDPGPVKVIDYLKRELRDD</sequence>
<dbReference type="GO" id="GO:0004347">
    <property type="term" value="F:glucose-6-phosphate isomerase activity"/>
    <property type="evidence" value="ECO:0007669"/>
    <property type="project" value="InterPro"/>
</dbReference>
<reference evidence="4" key="1">
    <citation type="submission" date="2019-03" db="EMBL/GenBank/DDBJ databases">
        <authorList>
            <person name="Hao L."/>
        </authorList>
    </citation>
    <scope>NUCLEOTIDE SEQUENCE</scope>
</reference>
<dbReference type="CDD" id="cd05017">
    <property type="entry name" value="SIS_PGI_PMI_1"/>
    <property type="match status" value="1"/>
</dbReference>
<dbReference type="GO" id="GO:0004476">
    <property type="term" value="F:mannose-6-phosphate isomerase activity"/>
    <property type="evidence" value="ECO:0007669"/>
    <property type="project" value="InterPro"/>
</dbReference>
<dbReference type="EMBL" id="CAADRN010000155">
    <property type="protein sequence ID" value="VFU13980.1"/>
    <property type="molecule type" value="Genomic_DNA"/>
</dbReference>
<evidence type="ECO:0000256" key="2">
    <source>
        <dbReference type="ARBA" id="ARBA00023235"/>
    </source>
</evidence>
<dbReference type="AlphaFoldDB" id="A0A485LYL4"/>
<dbReference type="SUPFAM" id="SSF53697">
    <property type="entry name" value="SIS domain"/>
    <property type="match status" value="1"/>
</dbReference>
<dbReference type="CDD" id="cd05637">
    <property type="entry name" value="SIS_PGI_PMI_2"/>
    <property type="match status" value="1"/>
</dbReference>